<feature type="compositionally biased region" description="Basic and acidic residues" evidence="15">
    <location>
        <begin position="1645"/>
        <end position="1669"/>
    </location>
</feature>
<feature type="compositionally biased region" description="Basic and acidic residues" evidence="15">
    <location>
        <begin position="2052"/>
        <end position="2064"/>
    </location>
</feature>
<feature type="non-terminal residue" evidence="17">
    <location>
        <position position="1"/>
    </location>
</feature>
<keyword evidence="13" id="KW-0234">DNA repair</keyword>
<dbReference type="Gene3D" id="1.10.287.690">
    <property type="entry name" value="Helix hairpin bin"/>
    <property type="match status" value="1"/>
</dbReference>
<feature type="region of interest" description="Disordered" evidence="15">
    <location>
        <begin position="3868"/>
        <end position="3927"/>
    </location>
</feature>
<feature type="compositionally biased region" description="Low complexity" evidence="15">
    <location>
        <begin position="1163"/>
        <end position="1185"/>
    </location>
</feature>
<name>A0A2C6LCX0_9APIC</name>
<feature type="compositionally biased region" description="Basic and acidic residues" evidence="15">
    <location>
        <begin position="1596"/>
        <end position="1620"/>
    </location>
</feature>
<dbReference type="Proteomes" id="UP000221165">
    <property type="component" value="Unassembled WGS sequence"/>
</dbReference>
<evidence type="ECO:0000256" key="14">
    <source>
        <dbReference type="ARBA" id="ARBA00049244"/>
    </source>
</evidence>
<dbReference type="FunFam" id="1.10.287.690:FF:000002">
    <property type="entry name" value="DNA polymerase zeta"/>
    <property type="match status" value="1"/>
</dbReference>
<feature type="compositionally biased region" description="Basic and acidic residues" evidence="15">
    <location>
        <begin position="2839"/>
        <end position="2852"/>
    </location>
</feature>
<dbReference type="GO" id="GO:0000724">
    <property type="term" value="P:double-strand break repair via homologous recombination"/>
    <property type="evidence" value="ECO:0007669"/>
    <property type="project" value="TreeGrafter"/>
</dbReference>
<dbReference type="Gene3D" id="1.10.132.60">
    <property type="entry name" value="DNA polymerase family B, C-terminal domain"/>
    <property type="match status" value="1"/>
</dbReference>
<feature type="compositionally biased region" description="Low complexity" evidence="15">
    <location>
        <begin position="2293"/>
        <end position="2315"/>
    </location>
</feature>
<feature type="region of interest" description="Disordered" evidence="15">
    <location>
        <begin position="2412"/>
        <end position="2809"/>
    </location>
</feature>
<feature type="compositionally biased region" description="Basic and acidic residues" evidence="15">
    <location>
        <begin position="2446"/>
        <end position="2457"/>
    </location>
</feature>
<feature type="compositionally biased region" description="Pro residues" evidence="15">
    <location>
        <begin position="13"/>
        <end position="28"/>
    </location>
</feature>
<feature type="compositionally biased region" description="Polar residues" evidence="15">
    <location>
        <begin position="1684"/>
        <end position="1693"/>
    </location>
</feature>
<feature type="compositionally biased region" description="Polar residues" evidence="15">
    <location>
        <begin position="2527"/>
        <end position="2556"/>
    </location>
</feature>
<evidence type="ECO:0000256" key="5">
    <source>
        <dbReference type="ARBA" id="ARBA00022679"/>
    </source>
</evidence>
<evidence type="ECO:0000256" key="11">
    <source>
        <dbReference type="ARBA" id="ARBA00023004"/>
    </source>
</evidence>
<feature type="compositionally biased region" description="Basic and acidic residues" evidence="15">
    <location>
        <begin position="1539"/>
        <end position="1555"/>
    </location>
</feature>
<feature type="compositionally biased region" description="Basic and acidic residues" evidence="15">
    <location>
        <begin position="1573"/>
        <end position="1585"/>
    </location>
</feature>
<feature type="compositionally biased region" description="Basic and acidic residues" evidence="15">
    <location>
        <begin position="1122"/>
        <end position="1133"/>
    </location>
</feature>
<feature type="region of interest" description="Disordered" evidence="15">
    <location>
        <begin position="788"/>
        <end position="837"/>
    </location>
</feature>
<feature type="compositionally biased region" description="Basic and acidic residues" evidence="15">
    <location>
        <begin position="3907"/>
        <end position="3917"/>
    </location>
</feature>
<feature type="compositionally biased region" description="Basic and acidic residues" evidence="15">
    <location>
        <begin position="2950"/>
        <end position="2974"/>
    </location>
</feature>
<feature type="region of interest" description="Disordered" evidence="15">
    <location>
        <begin position="3424"/>
        <end position="3578"/>
    </location>
</feature>
<dbReference type="InterPro" id="IPR030559">
    <property type="entry name" value="PolZ_Rev3"/>
</dbReference>
<evidence type="ECO:0000256" key="12">
    <source>
        <dbReference type="ARBA" id="ARBA00023014"/>
    </source>
</evidence>
<feature type="compositionally biased region" description="Basic and acidic residues" evidence="15">
    <location>
        <begin position="819"/>
        <end position="828"/>
    </location>
</feature>
<keyword evidence="12" id="KW-0411">Iron-sulfur</keyword>
<feature type="compositionally biased region" description="Basic and acidic residues" evidence="15">
    <location>
        <begin position="1702"/>
        <end position="1720"/>
    </location>
</feature>
<dbReference type="VEuPathDB" id="ToxoDB:CSUI_001088"/>
<feature type="compositionally biased region" description="Low complexity" evidence="15">
    <location>
        <begin position="347"/>
        <end position="364"/>
    </location>
</feature>
<feature type="compositionally biased region" description="Basic and acidic residues" evidence="15">
    <location>
        <begin position="2426"/>
        <end position="2437"/>
    </location>
</feature>
<feature type="compositionally biased region" description="Basic and acidic residues" evidence="15">
    <location>
        <begin position="1141"/>
        <end position="1151"/>
    </location>
</feature>
<reference evidence="17 18" key="1">
    <citation type="journal article" date="2017" name="Int. J. Parasitol.">
        <title>The genome of the protozoan parasite Cystoisospora suis and a reverse vaccinology approach to identify vaccine candidates.</title>
        <authorList>
            <person name="Palmieri N."/>
            <person name="Shrestha A."/>
            <person name="Ruttkowski B."/>
            <person name="Beck T."/>
            <person name="Vogl C."/>
            <person name="Tomley F."/>
            <person name="Blake D.P."/>
            <person name="Joachim A."/>
        </authorList>
    </citation>
    <scope>NUCLEOTIDE SEQUENCE [LARGE SCALE GENOMIC DNA]</scope>
    <source>
        <strain evidence="17 18">Wien I</strain>
    </source>
</reference>
<evidence type="ECO:0000313" key="18">
    <source>
        <dbReference type="Proteomes" id="UP000221165"/>
    </source>
</evidence>
<feature type="compositionally biased region" description="Low complexity" evidence="15">
    <location>
        <begin position="2236"/>
        <end position="2249"/>
    </location>
</feature>
<protein>
    <recommendedName>
        <fullName evidence="4">DNA polymerase zeta catalytic subunit</fullName>
        <ecNumber evidence="3">2.7.7.7</ecNumber>
    </recommendedName>
</protein>
<organism evidence="17 18">
    <name type="scientific">Cystoisospora suis</name>
    <dbReference type="NCBI Taxonomy" id="483139"/>
    <lineage>
        <taxon>Eukaryota</taxon>
        <taxon>Sar</taxon>
        <taxon>Alveolata</taxon>
        <taxon>Apicomplexa</taxon>
        <taxon>Conoidasida</taxon>
        <taxon>Coccidia</taxon>
        <taxon>Eucoccidiorida</taxon>
        <taxon>Eimeriorina</taxon>
        <taxon>Sarcocystidae</taxon>
        <taxon>Cystoisospora</taxon>
    </lineage>
</organism>
<dbReference type="Gene3D" id="3.30.342.10">
    <property type="entry name" value="DNA Polymerase, chain B, domain 1"/>
    <property type="match status" value="1"/>
</dbReference>
<feature type="compositionally biased region" description="Basic and acidic residues" evidence="15">
    <location>
        <begin position="1360"/>
        <end position="1377"/>
    </location>
</feature>
<feature type="compositionally biased region" description="Basic and acidic residues" evidence="15">
    <location>
        <begin position="703"/>
        <end position="728"/>
    </location>
</feature>
<evidence type="ECO:0000256" key="13">
    <source>
        <dbReference type="ARBA" id="ARBA00023204"/>
    </source>
</evidence>
<feature type="compositionally biased region" description="Basic and acidic residues" evidence="15">
    <location>
        <begin position="1906"/>
        <end position="1916"/>
    </location>
</feature>
<evidence type="ECO:0000256" key="15">
    <source>
        <dbReference type="SAM" id="MobiDB-lite"/>
    </source>
</evidence>
<feature type="compositionally biased region" description="Gly residues" evidence="15">
    <location>
        <begin position="5329"/>
        <end position="5338"/>
    </location>
</feature>
<feature type="compositionally biased region" description="Low complexity" evidence="15">
    <location>
        <begin position="1743"/>
        <end position="1764"/>
    </location>
</feature>
<feature type="compositionally biased region" description="Low complexity" evidence="15">
    <location>
        <begin position="125"/>
        <end position="149"/>
    </location>
</feature>
<feature type="compositionally biased region" description="Low complexity" evidence="15">
    <location>
        <begin position="3712"/>
        <end position="3735"/>
    </location>
</feature>
<feature type="compositionally biased region" description="Low complexity" evidence="15">
    <location>
        <begin position="3625"/>
        <end position="3704"/>
    </location>
</feature>
<dbReference type="PANTHER" id="PTHR45812">
    <property type="entry name" value="DNA POLYMERASE ZETA CATALYTIC SUBUNIT"/>
    <property type="match status" value="1"/>
</dbReference>
<comment type="caution">
    <text evidence="17">The sequence shown here is derived from an EMBL/GenBank/DDBJ whole genome shotgun (WGS) entry which is preliminary data.</text>
</comment>
<feature type="compositionally biased region" description="Polar residues" evidence="15">
    <location>
        <begin position="3201"/>
        <end position="3212"/>
    </location>
</feature>
<evidence type="ECO:0000256" key="6">
    <source>
        <dbReference type="ARBA" id="ARBA00022695"/>
    </source>
</evidence>
<feature type="compositionally biased region" description="Low complexity" evidence="15">
    <location>
        <begin position="2257"/>
        <end position="2280"/>
    </location>
</feature>
<feature type="region of interest" description="Disordered" evidence="15">
    <location>
        <begin position="1"/>
        <end position="150"/>
    </location>
</feature>
<feature type="domain" description="DNA-directed DNA polymerase family B multifunctional" evidence="16">
    <location>
        <begin position="4381"/>
        <end position="4468"/>
    </location>
</feature>
<evidence type="ECO:0000256" key="8">
    <source>
        <dbReference type="ARBA" id="ARBA00022763"/>
    </source>
</evidence>
<feature type="compositionally biased region" description="Basic and acidic residues" evidence="15">
    <location>
        <begin position="1457"/>
        <end position="1475"/>
    </location>
</feature>
<feature type="compositionally biased region" description="Acidic residues" evidence="15">
    <location>
        <begin position="4263"/>
        <end position="4280"/>
    </location>
</feature>
<keyword evidence="7" id="KW-0479">Metal-binding</keyword>
<feature type="region of interest" description="Disordered" evidence="15">
    <location>
        <begin position="329"/>
        <end position="386"/>
    </location>
</feature>
<feature type="compositionally biased region" description="Basic and acidic residues" evidence="15">
    <location>
        <begin position="3335"/>
        <end position="3351"/>
    </location>
</feature>
<dbReference type="GO" id="GO:0016035">
    <property type="term" value="C:zeta DNA polymerase complex"/>
    <property type="evidence" value="ECO:0007669"/>
    <property type="project" value="InterPro"/>
</dbReference>
<feature type="region of interest" description="Disordered" evidence="15">
    <location>
        <begin position="3314"/>
        <end position="3358"/>
    </location>
</feature>
<dbReference type="GO" id="GO:0005634">
    <property type="term" value="C:nucleus"/>
    <property type="evidence" value="ECO:0007669"/>
    <property type="project" value="TreeGrafter"/>
</dbReference>
<feature type="compositionally biased region" description="Low complexity" evidence="15">
    <location>
        <begin position="3868"/>
        <end position="3906"/>
    </location>
</feature>
<feature type="compositionally biased region" description="Basic and acidic residues" evidence="15">
    <location>
        <begin position="3424"/>
        <end position="3458"/>
    </location>
</feature>
<feature type="compositionally biased region" description="Basic and acidic residues" evidence="15">
    <location>
        <begin position="2682"/>
        <end position="2697"/>
    </location>
</feature>
<keyword evidence="8" id="KW-0227">DNA damage</keyword>
<feature type="compositionally biased region" description="Basic and acidic residues" evidence="15">
    <location>
        <begin position="3089"/>
        <end position="3099"/>
    </location>
</feature>
<feature type="region of interest" description="Disordered" evidence="15">
    <location>
        <begin position="4030"/>
        <end position="4227"/>
    </location>
</feature>
<dbReference type="Gene3D" id="3.90.1600.10">
    <property type="entry name" value="Palm domain of DNA polymerase"/>
    <property type="match status" value="1"/>
</dbReference>
<feature type="compositionally biased region" description="Basic residues" evidence="15">
    <location>
        <begin position="2975"/>
        <end position="2991"/>
    </location>
</feature>
<evidence type="ECO:0000256" key="10">
    <source>
        <dbReference type="ARBA" id="ARBA00022932"/>
    </source>
</evidence>
<dbReference type="GO" id="GO:0046872">
    <property type="term" value="F:metal ion binding"/>
    <property type="evidence" value="ECO:0007669"/>
    <property type="project" value="UniProtKB-KW"/>
</dbReference>
<feature type="compositionally biased region" description="Basic and acidic residues" evidence="15">
    <location>
        <begin position="1978"/>
        <end position="2027"/>
    </location>
</feature>
<dbReference type="InterPro" id="IPR012337">
    <property type="entry name" value="RNaseH-like_sf"/>
</dbReference>
<feature type="compositionally biased region" description="Basic and acidic residues" evidence="15">
    <location>
        <begin position="4312"/>
        <end position="4327"/>
    </location>
</feature>
<feature type="compositionally biased region" description="Basic and acidic residues" evidence="15">
    <location>
        <begin position="2743"/>
        <end position="2761"/>
    </location>
</feature>
<evidence type="ECO:0000259" key="16">
    <source>
        <dbReference type="Pfam" id="PF00136"/>
    </source>
</evidence>
<feature type="compositionally biased region" description="Low complexity" evidence="15">
    <location>
        <begin position="5260"/>
        <end position="5270"/>
    </location>
</feature>
<feature type="compositionally biased region" description="Acidic residues" evidence="15">
    <location>
        <begin position="1324"/>
        <end position="1333"/>
    </location>
</feature>
<proteinExistence type="inferred from homology"/>
<dbReference type="InterPro" id="IPR017964">
    <property type="entry name" value="DNA-dir_DNA_pol_B_CS"/>
</dbReference>
<feature type="region of interest" description="Disordered" evidence="15">
    <location>
        <begin position="1037"/>
        <end position="1078"/>
    </location>
</feature>
<feature type="compositionally biased region" description="Low complexity" evidence="15">
    <location>
        <begin position="255"/>
        <end position="273"/>
    </location>
</feature>
<feature type="compositionally biased region" description="Basic residues" evidence="15">
    <location>
        <begin position="3028"/>
        <end position="3039"/>
    </location>
</feature>
<feature type="compositionally biased region" description="Basic and acidic residues" evidence="15">
    <location>
        <begin position="1928"/>
        <end position="1939"/>
    </location>
</feature>
<feature type="region of interest" description="Disordered" evidence="15">
    <location>
        <begin position="1096"/>
        <end position="1203"/>
    </location>
</feature>
<feature type="compositionally biased region" description="Low complexity" evidence="15">
    <location>
        <begin position="3268"/>
        <end position="3290"/>
    </location>
</feature>
<feature type="region of interest" description="Disordered" evidence="15">
    <location>
        <begin position="5180"/>
        <end position="5270"/>
    </location>
</feature>
<comment type="cofactor">
    <cofactor evidence="1">
        <name>[4Fe-4S] cluster</name>
        <dbReference type="ChEBI" id="CHEBI:49883"/>
    </cofactor>
</comment>
<dbReference type="Gene3D" id="3.30.420.10">
    <property type="entry name" value="Ribonuclease H-like superfamily/Ribonuclease H"/>
    <property type="match status" value="2"/>
</dbReference>
<sequence length="5519" mass="616754">PFPPRPHHYSHSHPPPTSSPSLPRPPSSPSLRRPPSSPSLPHPPSSSSLPRPPSSSSPLLPHPPHSHPPSSSSPSSLSFAFSTYSPGEPHNVSSSRLLHRPSIPRSLSLPSSTLSLSSSPPPCPFFTASPPSVSSSTRPPPTSSNTGTSAPVLSVSITVIEPCLDSPISPLDPLLSPFSRRRIWKLPSIRIYGVINENPQAFLTFETSSSSSSSSLPSHPRPFIPWSPNSPSSLPNFISSSSSFSSRSYLSTSSFSPSSSFSSFSSSSSSSSPVRLPEADRRFVGKTCCLVVHNVFPYFFVPVPHEAYGRIDAWLDWFSEKLKTCEEAIMQKPRPLEKNTKRGRPTPSSKPNHASSFSPSSSSSRWHPFQGPQTSSLRQTPPSSSFPPCPPLIFSLRLVKRYSFYGYDHSPRLFVQIFTLFPGSRTTELAARLLQGRVTGSPLQPFEIHIPYLIHFLADFRLRGMDLLTIQKPHFANPPILKPLHLLHAFPSSSSFLLLREYAHLRSSGRPNSHDDGSIRNEELSSTGFKSSVSLRSCPTAGRGDRRRDETLCLYDFLLEVEKQEKEEREMLVIEGKTSLPPGRRGCPMKSVGGGGGVLLSHAWRSLWLRLRREKMRGLTDVRRENDTCSYGVNSLEKKTQGDNSEKEDKQEEDEEECYASSHKEEEVDLSRQVRSSMLDARSSLSKECSRFSLRYPNNYEAEREKKNGEGGRDEEVHLFRYDREHGDTTTSTRMIRGGGHDISTLNDATSQVKVDQRTTSPSYFPAATSSSSLLPLSSSSSSFVSSSLSMSSFKSPSPPGASVTASSHLPLQGQQIQGEKRKERERSISSSSSSSSSCIEPRLVLQRRTKCEVEVHANAVNILNPFFLFSEKDENEKTTAWKGEECGGDTDSPFPSRSNGVCADEISCSCEPTRLSDRRELISPPSSSSSKKTTVKFPIGEDRLLLHSVLDFWREEARRCSMFGIDFPFASRSSVPPPSTLPPDAVAALAKRNEVPARHAVPEIFKRQFLQLLRRTGLLLGDGLDPLSLPGMKEFQREGERNGRLAQGVVPMRSSGERKRGEGGQEKEMTQGEGREGLHANSVFLDASHENLLRREQETNRPRRESLGIEDTDSGRRRRRQEGVNERERFGEFDEEDYGEKERTEEEEQKKKKPLRHFTQESLASSFSSPSSAGGSQASSLRLSQDMNEEEPPVSWHLSSSQDEEHQECFSSSLNFPSSSYSSIPSSGVSKEISSIASSSSPHSSPAISVENSLLPCQGTLGLSSCTWGSAGSMASSHVYTNRQVVSGCLSTQLIHQPENKASERKSVNALGPSVRLPSREDISEEQIGEETAEAKDLGSRPFSSSSSSSMIPGQVAIDHSRMQKSDLQERKKETSSENEMGYMSRETSSSLLCPSGSKQISSPSHLFHHPHDTIDEEELLHLSLPPSQQAPVDSSFIRRPSPVSSCIQALSQGEACKKKEMNSPNEAIEKEDGSNTLPTQGEREDVYFSSSSLHERSEAEEEVDGEMRKEEIKPLLSLVSSPSRLRTTDLEEGGTTKQDREEDEMTKRENRDRKSIHRQRMKEAEEEEEKELSSLHLDSHERAGITSSFSGELTGREELQSRSADKRKTDRETTNPRYEEEEEEEEEKEREEEEEEEEEEYLERDVDLSSRRVSSESSSDTKMREGDTTCIEIFRHHGGIPTSRTQSSSAGEDTEEEEERERLERERRLTRLERDSHMTRRRGRGRARRKKRKSRRAAFLDSSSSSSSSSDYSTPDTLSPPTAGYDRTEEASSGDELSDGSSPKRHPGIVLRTKDHLDKDHPSISRDDKNLVDIHMHLHERENLPGSSPCSFQADKRDLSDTEERDFDGGGGKGPENEERVESRRKERGRSEVDTRKTDKERESERKKRHRHLKEEVEASWLRDPSEDNKKLLTEEEITDGGITGEVERKEGKGEKKEHRRRRGEVAGNEEDQGASSSSSSSSSLSDATVVLSSQDHQDNQKDTKTDRMKEEEVDEKKEEEKREEEKRGEEEEESAHEKRSREGTSAESSGRALPCSSGETGVEVADSTAEERKTIREEDSSHGFYSDGKAPSQEREREGRKTLDSELAWRSHQASDTSKVPRSEALSSMIRISAVKMKEEEEEKKKNISRQREREMLYQTRTENEEKRIGEERSFQGEMRDAISKERLKASTGGLSEGARGTQKEKEENYEKGHQRCLHLETSDFLKKDGQKTTEEESSELKRSDEKTDHSFSSSSSLLPLPLSPSRITPNQPPSRTSCDPSSSSLSLPPLSTAASRQLLQLGELSPSYSRSSGDLVSSPSSSSSSSLLPLSQLEKREWVSEWTEEPPVLPFFGDPRDVPVLLLASSAPLSSSLSSASALETVTLGGRERLARSIRAQREGVTEDEQRRGMRATVLDLAKEGALEEKMTEKQKTFLQDGYFQEGRKEREDDRHAGGVGNDGCLHQDRHEGKEHSYSQASFSLVEGSQRCLSQSRRGAQEGKKREEEEEEEEVQLLLMERREALSQMMKRRRDKRRRRRKALRASQLSSEKIFSQSQGLGTQASDRSLMPSQQVGKEKLKEREDSTWREEKRKTFSEERKEEERSEGEERQTRRRRERISDVSGEEEDEDNRNKDMNDVRRRRGTKGERRSAQESCERVAMEKETSSQIASHGRLLQGMHEKDSPSIIEVISADSSSFPEDERSLEKEASRHSKETNNPMKPSPVSSSSSFSSSSHSPSKEESSCLPLCSSSSSLGGLPGRHGEREVGEKPHCLRAIDRKSRHGQSRHTNSGPPADESPALVVSLSSSLDSSLISDNPTSSQRSEMEEIPPFAWLEFYRHPPSVEEAISGCPLKVQRRVERDLRHREQLERRKRKRDKRHLMGQSEKASPRSSDKRRKKEMKEEKLQLRREGEGEEAARQEYDEKKEKRRKDEEKREEEIDEGGGKNKNEREREEDPCNEREEEVAEIGEKQRRPWFEKDEEISERREDMKERGKKRFRYKDKKKKKKREGVSLKWSTRMDNVGRIIPMLVPQSQHSPQLRSEKERRRRRKGKRSRFPTKGDKREEERKCERHDEEEEEEKKNKRRRRSRTPLRGNCASRDSFLPSSKKEQMTKEDPVQESSSSSSSSSCYHITARKREEELVVHAAQQDAPTSNDRGRSTCPPPLPSLLLPREEVSSSSSSDSSTAKTREAPSRMIDPSMEKSSEVSQPSPIVPLSSCVLSPSTYTESRPLSHPLGETPLRPLPGEQHDQQEEEEEGEKPKDRQRVIEESYSPSYSVGDVEGGKTLSSSSLSSDTLSSSTHSSLTTSQGNSLSQLSLAGEVKEALRQAGPFAVEEGKGGGKGPTSSSSSSSKGKEGEETGQQDREKKMKGQRQGALAGALEMEPGLLASYGALIAVEILTERSLCSVEAIDAGVADPLHDGILAMVLLVRDERLVFACKQAKQEREKRRQKKREVVHAEKEKKGKNERAGEDRGKSQGTMTGEQEEVVDGKKKKKKKKLSEEVSMETFCKEGVADHHGRKRQSDGERRTRIDDKDREIKEKHEGMTGGSEEDEEDASDTQPWKSEKDGKDEEEQEEEDGHDESSLPPGFEKVEKKSKEETQFFKWCSPPSKEEEEENLRYFDCPIILFVDQAYKPRITLQETTSHSSSTSSSSFPGSTTPTTPTTTTRPSPSFSPSSLPSHPFSSTTPLQTSSTGPLFSPSSSFLSTNPSLSSSSSPISPSLGPPPRPSLSSAPIRSLHSSSASSTQPSKSPPFFSCSPVVSSVSTPSISQRSRQTDLPPVSSFHDFVSLWRSRHGFTKLSCQEQLKAFLPDQAEVISVESESDLLDCFSLVCGVVDPSIILHWESHTGIGYILRRARVLGCSHRLISGLSRRLDRHLLSSLSSALSSNSPLPNSSFASPLHKPRPSFSSTPSSSSSSSSSDETTSRHVSRETAKTASRPFLSEGPRRGGMFEVFSEGSSLSGRLLLECWRVLQHEVKLQQSSLEGVAKEILNVTFASVPHAVLANLWKQGQAAQRRTEIRDEAKLMTGWRLWQYRLKIDKSLEMAKERTKRKKVSNRDNGYPVGEKDCHLVEKGSGCHEGEEGEKKKREGKDTGGEEDEEKKRKKNGEGEDRGEEEEEEKKKKKRLGNDKDREDRDVEGRSLDEEMNKERRKKKEEKKEDAVGVVEDGGGCHQENRSLYPIVEEEKESLERPESSMTLEESYSSDKDLSEILGTTERSERSDFNTGSTEGEGTPPLHLSMKKMEDRKEVIAEQTRKITEEEEKNVKKLSREGKRLSIEGVEEGENEEKEQEEEEGEQERMMYRMRLWNLFEEVERTVEKTSLSAAETAIEKEGGAGEKESKEDEGGDVDGLWGIRTMGSVLKYLLGRVCMMVSLIDSTELIPRTSELARLYGCDFISALSRGSQFKVESVMIRATKRLNFLFVSPSQTQVTEQPANLCIPLVLEPKSGFYWSPVCVLDFQSLYPSIIIANNICYATALGSVEIDPIDQPMKTLGVMSIHVPPQVFRQISQAYRRKLQHTLPTQTPPTTTTAAASTSHSSLQAFTSSCIKEEEEEALLFSADRDHLAMKKKKMDGLSNDSNPSQLKTCLPPQASHGSLTQDSFRTSQDWSEDKSGIRVLPNGSMFVSRRVRRGIFPQVLSDILQTRIMVKQAMKKYKGKVDENLLRLLNYRQYGLKMIANVSYGYTAASFTGHMPCADIADAIVQTARTTLMRAIALVHSTPRWGGRVLYGDTDSLFVLLENKSLEAAFEIGREIAYTVTQQNPSPVELQLEKVFYPCCLVSKKRYVGNAYTSPTSPPFFDAKGIEAIRRDQCGCTSSLLESSLRIFFSTRDLSQVKSHLYRQWMKILSNRISLKEFIFYRKCRLGSYKAEFGASTAASLPAQAKVAYARMQALAQSAAVTRGSDDRESESLLLARRSGPARGERVAFVYADLGLGGNQAFLSGTKKTSLRLLDCAVSPDQVEGGGRPDDLVRIFLYGIPCMVLRPMPLQVIAEPFDCLVPREGNRGLGGEQESFGGDMTSGGGWFRRWIDKGSSRCMAVNNAYGRPASFFTTRGSSRPGMPLAGGMFEEPHRSEGLDRMRGARRTDLFSRGFFLSSSPFSNARGEEWVSPSPWQGIGGYRLKNHLALDSLHSKPALLPVYLKYYIVKQVIPAMDRLFGLLPFPTCVDLKQWYENMPKPRNTTAAWLKYYVGTDQRGSNKPAAPPAGGASRQGSGLDRWGISPSSPQRQRGGVSGTIATRHTLARHGPPSKRSSLMVQKLPAAPSPSRPLIRETEQARSSLSAAQKQQQKLLQALKIDKKSSSRGGGSGTRLHHFFATSSCILCGEKCSLLPPKALDDALLRTTSPGGGRLGPRGGRGRRRERQIEFEEEETGEDIRAMLFRKLENGSFNARKTTQKERKDIGEPVVIDLASSASSSITQAASLHLAGLGGAGTKAVLGRRGEDSQPRQPPPVCSACSANAEGIIVQMYRQLEEVERRMNEIENICETCAGSKLCAAACLNAWHCDVYFLRLRNEHRYATVTSQMRALHLHVKRGR</sequence>
<feature type="compositionally biased region" description="Low complexity" evidence="15">
    <location>
        <begin position="1957"/>
        <end position="1976"/>
    </location>
</feature>
<feature type="compositionally biased region" description="Basic and acidic residues" evidence="15">
    <location>
        <begin position="1056"/>
        <end position="1078"/>
    </location>
</feature>
<feature type="region of interest" description="Disordered" evidence="15">
    <location>
        <begin position="3623"/>
        <end position="3735"/>
    </location>
</feature>
<feature type="compositionally biased region" description="Basic and acidic residues" evidence="15">
    <location>
        <begin position="2882"/>
        <end position="2942"/>
    </location>
</feature>
<dbReference type="GO" id="GO:0051536">
    <property type="term" value="F:iron-sulfur cluster binding"/>
    <property type="evidence" value="ECO:0007669"/>
    <property type="project" value="UniProtKB-KW"/>
</dbReference>
<dbReference type="SUPFAM" id="SSF56672">
    <property type="entry name" value="DNA/RNA polymerases"/>
    <property type="match status" value="1"/>
</dbReference>
<feature type="compositionally biased region" description="Low complexity" evidence="15">
    <location>
        <begin position="2726"/>
        <end position="2738"/>
    </location>
</feature>
<feature type="compositionally biased region" description="Basic and acidic residues" evidence="15">
    <location>
        <begin position="1857"/>
        <end position="1888"/>
    </location>
</feature>
<feature type="compositionally biased region" description="Polar residues" evidence="15">
    <location>
        <begin position="4560"/>
        <end position="4569"/>
    </location>
</feature>
<keyword evidence="5" id="KW-0808">Transferase</keyword>
<evidence type="ECO:0000256" key="1">
    <source>
        <dbReference type="ARBA" id="ARBA00001966"/>
    </source>
</evidence>
<feature type="compositionally biased region" description="Basic residues" evidence="15">
    <location>
        <begin position="1"/>
        <end position="11"/>
    </location>
</feature>
<feature type="compositionally biased region" description="Basic and acidic residues" evidence="15">
    <location>
        <begin position="3041"/>
        <end position="3055"/>
    </location>
</feature>
<keyword evidence="9" id="KW-0862">Zinc</keyword>
<feature type="compositionally biased region" description="Basic and acidic residues" evidence="15">
    <location>
        <begin position="4048"/>
        <end position="4078"/>
    </location>
</feature>
<feature type="compositionally biased region" description="Acidic residues" evidence="15">
    <location>
        <begin position="1621"/>
        <end position="1644"/>
    </location>
</feature>
<accession>A0A2C6LCX0</accession>
<feature type="compositionally biased region" description="Polar residues" evidence="15">
    <location>
        <begin position="371"/>
        <end position="380"/>
    </location>
</feature>
<dbReference type="GO" id="GO:0003887">
    <property type="term" value="F:DNA-directed DNA polymerase activity"/>
    <property type="evidence" value="ECO:0007669"/>
    <property type="project" value="UniProtKB-KW"/>
</dbReference>
<evidence type="ECO:0000256" key="3">
    <source>
        <dbReference type="ARBA" id="ARBA00012417"/>
    </source>
</evidence>
<feature type="compositionally biased region" description="Basic residues" evidence="15">
    <location>
        <begin position="2510"/>
        <end position="2524"/>
    </location>
</feature>
<feature type="compositionally biased region" description="Basic and acidic residues" evidence="15">
    <location>
        <begin position="662"/>
        <end position="672"/>
    </location>
</feature>
<feature type="compositionally biased region" description="Low complexity" evidence="15">
    <location>
        <begin position="68"/>
        <end position="78"/>
    </location>
</feature>
<keyword evidence="6" id="KW-0548">Nucleotidyltransferase</keyword>
<comment type="similarity">
    <text evidence="2">Belongs to the DNA polymerase type-B family.</text>
</comment>
<feature type="domain" description="DNA-directed DNA polymerase family B multifunctional" evidence="16">
    <location>
        <begin position="4593"/>
        <end position="4852"/>
    </location>
</feature>
<keyword evidence="11" id="KW-0408">Iron</keyword>
<feature type="compositionally biased region" description="Basic and acidic residues" evidence="15">
    <location>
        <begin position="3491"/>
        <end position="3527"/>
    </location>
</feature>
<dbReference type="PANTHER" id="PTHR45812:SF1">
    <property type="entry name" value="DNA POLYMERASE ZETA CATALYTIC SUBUNIT"/>
    <property type="match status" value="1"/>
</dbReference>
<feature type="compositionally biased region" description="Low complexity" evidence="15">
    <location>
        <begin position="1516"/>
        <end position="1527"/>
    </location>
</feature>
<dbReference type="EC" id="2.7.7.7" evidence="3"/>
<feature type="region of interest" description="Disordered" evidence="15">
    <location>
        <begin position="5324"/>
        <end position="5346"/>
    </location>
</feature>
<gene>
    <name evidence="17" type="ORF">CSUI_001088</name>
</gene>
<feature type="region of interest" description="Disordered" evidence="15">
    <location>
        <begin position="2827"/>
        <end position="3295"/>
    </location>
</feature>
<feature type="compositionally biased region" description="Polar residues" evidence="15">
    <location>
        <begin position="4577"/>
        <end position="4591"/>
    </location>
</feature>
<dbReference type="Pfam" id="PF00136">
    <property type="entry name" value="DNA_pol_B"/>
    <property type="match status" value="2"/>
</dbReference>
<feature type="compositionally biased region" description="Basic and acidic residues" evidence="15">
    <location>
        <begin position="2613"/>
        <end position="2647"/>
    </location>
</feature>
<keyword evidence="10" id="KW-0239">DNA-directed DNA polymerase</keyword>
<feature type="compositionally biased region" description="Low complexity" evidence="15">
    <location>
        <begin position="2705"/>
        <end position="2719"/>
    </location>
</feature>
<feature type="compositionally biased region" description="Polar residues" evidence="15">
    <location>
        <begin position="804"/>
        <end position="818"/>
    </location>
</feature>
<feature type="region of interest" description="Disordered" evidence="15">
    <location>
        <begin position="633"/>
        <end position="672"/>
    </location>
</feature>
<dbReference type="RefSeq" id="XP_067926730.1">
    <property type="nucleotide sequence ID" value="XM_068061294.1"/>
</dbReference>
<dbReference type="InterPro" id="IPR036397">
    <property type="entry name" value="RNaseH_sf"/>
</dbReference>
<feature type="region of interest" description="Disordered" evidence="15">
    <location>
        <begin position="4556"/>
        <end position="4592"/>
    </location>
</feature>
<feature type="compositionally biased region" description="Basic and acidic residues" evidence="15">
    <location>
        <begin position="3241"/>
        <end position="3251"/>
    </location>
</feature>
<dbReference type="InterPro" id="IPR042087">
    <property type="entry name" value="DNA_pol_B_thumb"/>
</dbReference>
<feature type="region of interest" description="Disordered" evidence="15">
    <location>
        <begin position="1455"/>
        <end position="2315"/>
    </location>
</feature>
<evidence type="ECO:0000313" key="17">
    <source>
        <dbReference type="EMBL" id="PHJ25058.1"/>
    </source>
</evidence>
<dbReference type="GO" id="GO:0003677">
    <property type="term" value="F:DNA binding"/>
    <property type="evidence" value="ECO:0007669"/>
    <property type="project" value="InterPro"/>
</dbReference>
<feature type="compositionally biased region" description="Basic and acidic residues" evidence="15">
    <location>
        <begin position="1794"/>
        <end position="1825"/>
    </location>
</feature>
<feature type="compositionally biased region" description="Basic and acidic residues" evidence="15">
    <location>
        <begin position="1096"/>
        <end position="1108"/>
    </location>
</feature>
<feature type="compositionally biased region" description="Basic and acidic residues" evidence="15">
    <location>
        <begin position="2075"/>
        <end position="2092"/>
    </location>
</feature>
<evidence type="ECO:0000256" key="7">
    <source>
        <dbReference type="ARBA" id="ARBA00022723"/>
    </source>
</evidence>
<dbReference type="SUPFAM" id="SSF53098">
    <property type="entry name" value="Ribonuclease H-like"/>
    <property type="match status" value="3"/>
</dbReference>
<dbReference type="GO" id="GO:0000166">
    <property type="term" value="F:nucleotide binding"/>
    <property type="evidence" value="ECO:0007669"/>
    <property type="project" value="InterPro"/>
</dbReference>
<feature type="compositionally biased region" description="Basic and acidic residues" evidence="15">
    <location>
        <begin position="2185"/>
        <end position="2233"/>
    </location>
</feature>
<feature type="region of interest" description="Disordered" evidence="15">
    <location>
        <begin position="703"/>
        <end position="757"/>
    </location>
</feature>
<dbReference type="GeneID" id="94424505"/>
<dbReference type="SMART" id="SM00486">
    <property type="entry name" value="POLBc"/>
    <property type="match status" value="1"/>
</dbReference>
<feature type="compositionally biased region" description="Basic and acidic residues" evidence="15">
    <location>
        <begin position="2119"/>
        <end position="2172"/>
    </location>
</feature>
<feature type="region of interest" description="Disordered" evidence="15">
    <location>
        <begin position="4308"/>
        <end position="4330"/>
    </location>
</feature>
<dbReference type="EMBL" id="MIGC01000430">
    <property type="protein sequence ID" value="PHJ25058.1"/>
    <property type="molecule type" value="Genomic_DNA"/>
</dbReference>
<dbReference type="GO" id="GO:0042276">
    <property type="term" value="P:error-prone translesion synthesis"/>
    <property type="evidence" value="ECO:0007669"/>
    <property type="project" value="TreeGrafter"/>
</dbReference>
<dbReference type="InterPro" id="IPR023211">
    <property type="entry name" value="DNA_pol_palm_dom_sf"/>
</dbReference>
<evidence type="ECO:0000256" key="2">
    <source>
        <dbReference type="ARBA" id="ARBA00005755"/>
    </source>
</evidence>
<evidence type="ECO:0000256" key="9">
    <source>
        <dbReference type="ARBA" id="ARBA00022833"/>
    </source>
</evidence>
<feature type="compositionally biased region" description="Pro residues" evidence="15">
    <location>
        <begin position="35"/>
        <end position="67"/>
    </location>
</feature>
<dbReference type="OrthoDB" id="2414538at2759"/>
<feature type="compositionally biased region" description="Basic residues" evidence="15">
    <location>
        <begin position="1721"/>
        <end position="1738"/>
    </location>
</feature>
<feature type="compositionally biased region" description="Basic and acidic residues" evidence="15">
    <location>
        <begin position="4110"/>
        <end position="4132"/>
    </location>
</feature>
<feature type="compositionally biased region" description="Acidic residues" evidence="15">
    <location>
        <begin position="3553"/>
        <end position="3563"/>
    </location>
</feature>
<dbReference type="InterPro" id="IPR043502">
    <property type="entry name" value="DNA/RNA_pol_sf"/>
</dbReference>
<dbReference type="PROSITE" id="PS00116">
    <property type="entry name" value="DNA_POLYMERASE_B"/>
    <property type="match status" value="1"/>
</dbReference>
<evidence type="ECO:0000256" key="4">
    <source>
        <dbReference type="ARBA" id="ARBA00021589"/>
    </source>
</evidence>
<dbReference type="InterPro" id="IPR006172">
    <property type="entry name" value="DNA-dir_DNA_pol_B"/>
</dbReference>
<feature type="compositionally biased region" description="Low complexity" evidence="15">
    <location>
        <begin position="93"/>
        <end position="118"/>
    </location>
</feature>
<feature type="compositionally biased region" description="Polar residues" evidence="15">
    <location>
        <begin position="744"/>
        <end position="757"/>
    </location>
</feature>
<comment type="catalytic activity">
    <reaction evidence="14">
        <text>DNA(n) + a 2'-deoxyribonucleoside 5'-triphosphate = DNA(n+1) + diphosphate</text>
        <dbReference type="Rhea" id="RHEA:22508"/>
        <dbReference type="Rhea" id="RHEA-COMP:17339"/>
        <dbReference type="Rhea" id="RHEA-COMP:17340"/>
        <dbReference type="ChEBI" id="CHEBI:33019"/>
        <dbReference type="ChEBI" id="CHEBI:61560"/>
        <dbReference type="ChEBI" id="CHEBI:173112"/>
        <dbReference type="EC" id="2.7.7.7"/>
    </reaction>
</comment>
<feature type="region of interest" description="Disordered" evidence="15">
    <location>
        <begin position="1300"/>
        <end position="1405"/>
    </location>
</feature>
<feature type="compositionally biased region" description="Basic and acidic residues" evidence="15">
    <location>
        <begin position="2557"/>
        <end position="2593"/>
    </location>
</feature>
<feature type="compositionally biased region" description="Basic residues" evidence="15">
    <location>
        <begin position="2853"/>
        <end position="2863"/>
    </location>
</feature>
<feature type="compositionally biased region" description="Polar residues" evidence="15">
    <location>
        <begin position="1387"/>
        <end position="1405"/>
    </location>
</feature>
<feature type="compositionally biased region" description="Low complexity" evidence="15">
    <location>
        <begin position="2783"/>
        <end position="2798"/>
    </location>
</feature>
<dbReference type="InterPro" id="IPR006134">
    <property type="entry name" value="DNA-dir_DNA_pol_B_multi_dom"/>
</dbReference>
<feature type="region of interest" description="Disordered" evidence="15">
    <location>
        <begin position="255"/>
        <end position="276"/>
    </location>
</feature>
<feature type="region of interest" description="Disordered" evidence="15">
    <location>
        <begin position="4260"/>
        <end position="4281"/>
    </location>
</feature>
<feature type="compositionally biased region" description="Basic and acidic residues" evidence="15">
    <location>
        <begin position="636"/>
        <end position="650"/>
    </location>
</feature>
<keyword evidence="18" id="KW-1185">Reference proteome</keyword>